<dbReference type="Gene3D" id="2.60.120.260">
    <property type="entry name" value="Galactose-binding domain-like"/>
    <property type="match status" value="1"/>
</dbReference>
<evidence type="ECO:0000313" key="6">
    <source>
        <dbReference type="EMBL" id="KAK8834495.1"/>
    </source>
</evidence>
<keyword evidence="2" id="KW-0677">Repeat</keyword>
<keyword evidence="3" id="KW-0106">Calcium</keyword>
<dbReference type="InterPro" id="IPR003644">
    <property type="entry name" value="Calx_beta"/>
</dbReference>
<reference evidence="6 8" key="1">
    <citation type="submission" date="2024-04" db="EMBL/GenBank/DDBJ databases">
        <title>Tritrichomonas musculus Genome.</title>
        <authorList>
            <person name="Alves-Ferreira E."/>
            <person name="Grigg M."/>
            <person name="Lorenzi H."/>
            <person name="Galac M."/>
        </authorList>
    </citation>
    <scope>NUCLEOTIDE SEQUENCE [LARGE SCALE GENOMIC DNA]</scope>
    <source>
        <strain evidence="6 8">EAF2021</strain>
    </source>
</reference>
<dbReference type="EMBL" id="JAPFFF010000043">
    <property type="protein sequence ID" value="KAK8840846.1"/>
    <property type="molecule type" value="Genomic_DNA"/>
</dbReference>
<gene>
    <name evidence="7" type="ORF">M9Y10_027673</name>
    <name evidence="6" type="ORF">M9Y10_027958</name>
</gene>
<name>A0ABR2GKN4_9EUKA</name>
<comment type="caution">
    <text evidence="6">The sequence shown here is derived from an EMBL/GenBank/DDBJ whole genome shotgun (WGS) entry which is preliminary data.</text>
</comment>
<dbReference type="InterPro" id="IPR038081">
    <property type="entry name" value="CalX-like_sf"/>
</dbReference>
<proteinExistence type="predicted"/>
<evidence type="ECO:0000313" key="7">
    <source>
        <dbReference type="EMBL" id="KAK8840846.1"/>
    </source>
</evidence>
<dbReference type="SMART" id="SM00237">
    <property type="entry name" value="Calx_beta"/>
    <property type="match status" value="1"/>
</dbReference>
<keyword evidence="8" id="KW-1185">Reference proteome</keyword>
<evidence type="ECO:0000256" key="2">
    <source>
        <dbReference type="ARBA" id="ARBA00022737"/>
    </source>
</evidence>
<protein>
    <recommendedName>
        <fullName evidence="5">Calx-beta domain-containing protein</fullName>
    </recommendedName>
</protein>
<evidence type="ECO:0000256" key="3">
    <source>
        <dbReference type="ARBA" id="ARBA00022837"/>
    </source>
</evidence>
<keyword evidence="1" id="KW-0732">Signal</keyword>
<feature type="transmembrane region" description="Helical" evidence="4">
    <location>
        <begin position="241"/>
        <end position="263"/>
    </location>
</feature>
<keyword evidence="4" id="KW-1133">Transmembrane helix</keyword>
<dbReference type="Pfam" id="PF03160">
    <property type="entry name" value="Calx-beta"/>
    <property type="match status" value="1"/>
</dbReference>
<keyword evidence="4" id="KW-0812">Transmembrane</keyword>
<organism evidence="6 8">
    <name type="scientific">Tritrichomonas musculus</name>
    <dbReference type="NCBI Taxonomy" id="1915356"/>
    <lineage>
        <taxon>Eukaryota</taxon>
        <taxon>Metamonada</taxon>
        <taxon>Parabasalia</taxon>
        <taxon>Tritrichomonadida</taxon>
        <taxon>Tritrichomonadidae</taxon>
        <taxon>Tritrichomonas</taxon>
    </lineage>
</organism>
<keyword evidence="4" id="KW-0472">Membrane</keyword>
<evidence type="ECO:0000259" key="5">
    <source>
        <dbReference type="SMART" id="SM00237"/>
    </source>
</evidence>
<evidence type="ECO:0000256" key="4">
    <source>
        <dbReference type="SAM" id="Phobius"/>
    </source>
</evidence>
<dbReference type="SUPFAM" id="SSF141072">
    <property type="entry name" value="CalX-like"/>
    <property type="match status" value="1"/>
</dbReference>
<evidence type="ECO:0000256" key="1">
    <source>
        <dbReference type="ARBA" id="ARBA00022729"/>
    </source>
</evidence>
<sequence>MDFIFTTTQKWTTEDEGIWTKVVGASASTTFTGTRFYVTGIVDQGHGNIEVYVYDKKVATVNYKSKIRQLRQILYTSDDVVLSYGEHTVKLVCASEAIALHSLLYLDNKDQGMFEIASSEYSVNEDQTVTVQVKRVGGKAKKATVTFQTAPCTAVHGKNYIDITKTLVFEAGDDEHQFIDVETFYYEEPTGDLNFYTGIVDPTDDAITGFNHSSVVNIIDIESEKKMNVSNFNKKSLNEKIVFYVLAALMTNVAVVAITFLVVKKKKDNQHNPIPLNNSDQNVYTK</sequence>
<dbReference type="EMBL" id="JAPFFF010000383">
    <property type="protein sequence ID" value="KAK8834495.1"/>
    <property type="molecule type" value="Genomic_DNA"/>
</dbReference>
<dbReference type="Proteomes" id="UP001470230">
    <property type="component" value="Unassembled WGS sequence"/>
</dbReference>
<feature type="domain" description="Calx-beta" evidence="5">
    <location>
        <begin position="101"/>
        <end position="200"/>
    </location>
</feature>
<accession>A0ABR2GKN4</accession>
<dbReference type="Gene3D" id="2.60.40.2030">
    <property type="match status" value="1"/>
</dbReference>
<evidence type="ECO:0000313" key="8">
    <source>
        <dbReference type="Proteomes" id="UP001470230"/>
    </source>
</evidence>